<reference evidence="2" key="1">
    <citation type="submission" date="2019-12" db="EMBL/GenBank/DDBJ databases">
        <title>Genome sequencing and annotation of Brassica cretica.</title>
        <authorList>
            <person name="Studholme D.J."/>
            <person name="Sarris P.F."/>
        </authorList>
    </citation>
    <scope>NUCLEOTIDE SEQUENCE</scope>
    <source>
        <strain evidence="2">PFS-102/07</strain>
        <tissue evidence="2">Leaf</tissue>
    </source>
</reference>
<organism evidence="2">
    <name type="scientific">Brassica cretica</name>
    <name type="common">Mustard</name>
    <dbReference type="NCBI Taxonomy" id="69181"/>
    <lineage>
        <taxon>Eukaryota</taxon>
        <taxon>Viridiplantae</taxon>
        <taxon>Streptophyta</taxon>
        <taxon>Embryophyta</taxon>
        <taxon>Tracheophyta</taxon>
        <taxon>Spermatophyta</taxon>
        <taxon>Magnoliopsida</taxon>
        <taxon>eudicotyledons</taxon>
        <taxon>Gunneridae</taxon>
        <taxon>Pentapetalae</taxon>
        <taxon>rosids</taxon>
        <taxon>malvids</taxon>
        <taxon>Brassicales</taxon>
        <taxon>Brassicaceae</taxon>
        <taxon>Brassiceae</taxon>
        <taxon>Brassica</taxon>
    </lineage>
</organism>
<evidence type="ECO:0000313" key="2">
    <source>
        <dbReference type="EMBL" id="KAF2575726.1"/>
    </source>
</evidence>
<proteinExistence type="predicted"/>
<sequence length="103" mass="11575">MERTIRKERRAASIDNNPTPSIDTSQQTSTDTTNPLTGSCELPPIETYIRTSIDTSPRDMVATLILVRDENGDLHDQEGHMLNAAGQRSIRIVEFLSMFSRLK</sequence>
<feature type="compositionally biased region" description="Low complexity" evidence="1">
    <location>
        <begin position="23"/>
        <end position="33"/>
    </location>
</feature>
<evidence type="ECO:0000256" key="1">
    <source>
        <dbReference type="SAM" id="MobiDB-lite"/>
    </source>
</evidence>
<gene>
    <name evidence="2" type="ORF">F2Q70_00004763</name>
</gene>
<protein>
    <submittedName>
        <fullName evidence="2">Uncharacterized protein</fullName>
    </submittedName>
</protein>
<comment type="caution">
    <text evidence="2">The sequence shown here is derived from an EMBL/GenBank/DDBJ whole genome shotgun (WGS) entry which is preliminary data.</text>
</comment>
<accession>A0A8S9J3D3</accession>
<dbReference type="AlphaFoldDB" id="A0A8S9J3D3"/>
<dbReference type="EMBL" id="QGKY02001015">
    <property type="protein sequence ID" value="KAF2575726.1"/>
    <property type="molecule type" value="Genomic_DNA"/>
</dbReference>
<feature type="region of interest" description="Disordered" evidence="1">
    <location>
        <begin position="1"/>
        <end position="42"/>
    </location>
</feature>
<name>A0A8S9J3D3_BRACR</name>